<feature type="domain" description="Laminin EGF-like" evidence="6">
    <location>
        <begin position="15"/>
        <end position="48"/>
    </location>
</feature>
<dbReference type="GO" id="GO:0016358">
    <property type="term" value="P:dendrite development"/>
    <property type="evidence" value="ECO:0007669"/>
    <property type="project" value="TreeGrafter"/>
</dbReference>
<evidence type="ECO:0000259" key="6">
    <source>
        <dbReference type="PROSITE" id="PS01248"/>
    </source>
</evidence>
<dbReference type="EMBL" id="OC895265">
    <property type="protein sequence ID" value="CAD7647674.1"/>
    <property type="molecule type" value="Genomic_DNA"/>
</dbReference>
<gene>
    <name evidence="7" type="ORF">OSB1V03_LOCUS21559</name>
</gene>
<organism evidence="7">
    <name type="scientific">Medioppia subpectinata</name>
    <dbReference type="NCBI Taxonomy" id="1979941"/>
    <lineage>
        <taxon>Eukaryota</taxon>
        <taxon>Metazoa</taxon>
        <taxon>Ecdysozoa</taxon>
        <taxon>Arthropoda</taxon>
        <taxon>Chelicerata</taxon>
        <taxon>Arachnida</taxon>
        <taxon>Acari</taxon>
        <taxon>Acariformes</taxon>
        <taxon>Sarcoptiformes</taxon>
        <taxon>Oribatida</taxon>
        <taxon>Brachypylina</taxon>
        <taxon>Oppioidea</taxon>
        <taxon>Oppiidae</taxon>
        <taxon>Medioppia</taxon>
    </lineage>
</organism>
<dbReference type="PANTHER" id="PTHR10574:SF378">
    <property type="entry name" value="NETRIN-1"/>
    <property type="match status" value="1"/>
</dbReference>
<dbReference type="GO" id="GO:0009887">
    <property type="term" value="P:animal organ morphogenesis"/>
    <property type="evidence" value="ECO:0007669"/>
    <property type="project" value="TreeGrafter"/>
</dbReference>
<accession>A0A7R9QJB3</accession>
<dbReference type="GO" id="GO:0005604">
    <property type="term" value="C:basement membrane"/>
    <property type="evidence" value="ECO:0007669"/>
    <property type="project" value="TreeGrafter"/>
</dbReference>
<dbReference type="InterPro" id="IPR056863">
    <property type="entry name" value="LMN_ATRN_NET-like_EGF"/>
</dbReference>
<evidence type="ECO:0000256" key="4">
    <source>
        <dbReference type="ARBA" id="ARBA00023180"/>
    </source>
</evidence>
<keyword evidence="5" id="KW-0424">Laminin EGF-like domain</keyword>
<sequence>MELYKLSGRKSGGVCLKCRHNTAGRHCHYCKEGYYRDASKPIAHRKACKLKT</sequence>
<evidence type="ECO:0000256" key="5">
    <source>
        <dbReference type="ARBA" id="ARBA00023292"/>
    </source>
</evidence>
<dbReference type="GO" id="GO:0008045">
    <property type="term" value="P:motor neuron axon guidance"/>
    <property type="evidence" value="ECO:0007669"/>
    <property type="project" value="TreeGrafter"/>
</dbReference>
<dbReference type="Pfam" id="PF24973">
    <property type="entry name" value="EGF_LMN_ATRN"/>
    <property type="match status" value="1"/>
</dbReference>
<reference evidence="7" key="1">
    <citation type="submission" date="2020-11" db="EMBL/GenBank/DDBJ databases">
        <authorList>
            <person name="Tran Van P."/>
        </authorList>
    </citation>
    <scope>NUCLEOTIDE SEQUENCE</scope>
</reference>
<evidence type="ECO:0000313" key="7">
    <source>
        <dbReference type="EMBL" id="CAD7647674.1"/>
    </source>
</evidence>
<dbReference type="Gene3D" id="2.10.25.10">
    <property type="entry name" value="Laminin"/>
    <property type="match status" value="1"/>
</dbReference>
<proteinExistence type="predicted"/>
<dbReference type="InterPro" id="IPR050440">
    <property type="entry name" value="Laminin/Netrin_ECM"/>
</dbReference>
<dbReference type="PANTHER" id="PTHR10574">
    <property type="entry name" value="NETRIN/LAMININ-RELATED"/>
    <property type="match status" value="1"/>
</dbReference>
<protein>
    <recommendedName>
        <fullName evidence="6">Laminin EGF-like domain-containing protein</fullName>
    </recommendedName>
</protein>
<feature type="non-terminal residue" evidence="7">
    <location>
        <position position="1"/>
    </location>
</feature>
<keyword evidence="4" id="KW-0325">Glycoprotein</keyword>
<dbReference type="Proteomes" id="UP000759131">
    <property type="component" value="Unassembled WGS sequence"/>
</dbReference>
<dbReference type="OrthoDB" id="5984158at2759"/>
<dbReference type="FunFam" id="2.10.25.10:FF:000188">
    <property type="entry name" value="Laminin subunit gamma 2"/>
    <property type="match status" value="1"/>
</dbReference>
<dbReference type="PROSITE" id="PS01248">
    <property type="entry name" value="EGF_LAM_1"/>
    <property type="match status" value="1"/>
</dbReference>
<evidence type="ECO:0000256" key="2">
    <source>
        <dbReference type="ARBA" id="ARBA00022737"/>
    </source>
</evidence>
<dbReference type="EMBL" id="CAJPIZ010040690">
    <property type="protein sequence ID" value="CAG2121613.1"/>
    <property type="molecule type" value="Genomic_DNA"/>
</dbReference>
<dbReference type="GO" id="GO:0009888">
    <property type="term" value="P:tissue development"/>
    <property type="evidence" value="ECO:0007669"/>
    <property type="project" value="TreeGrafter"/>
</dbReference>
<keyword evidence="2" id="KW-0677">Repeat</keyword>
<keyword evidence="8" id="KW-1185">Reference proteome</keyword>
<evidence type="ECO:0000256" key="3">
    <source>
        <dbReference type="ARBA" id="ARBA00023157"/>
    </source>
</evidence>
<dbReference type="AlphaFoldDB" id="A0A7R9QJB3"/>
<dbReference type="SUPFAM" id="SSF57196">
    <property type="entry name" value="EGF/Laminin"/>
    <property type="match status" value="1"/>
</dbReference>
<evidence type="ECO:0000256" key="1">
    <source>
        <dbReference type="ARBA" id="ARBA00022729"/>
    </source>
</evidence>
<name>A0A7R9QJB3_9ACAR</name>
<evidence type="ECO:0000313" key="8">
    <source>
        <dbReference type="Proteomes" id="UP000759131"/>
    </source>
</evidence>
<keyword evidence="3" id="KW-1015">Disulfide bond</keyword>
<dbReference type="CDD" id="cd00055">
    <property type="entry name" value="EGF_Lam"/>
    <property type="match status" value="1"/>
</dbReference>
<keyword evidence="1" id="KW-0732">Signal</keyword>
<dbReference type="InterPro" id="IPR002049">
    <property type="entry name" value="LE_dom"/>
</dbReference>